<keyword evidence="1" id="KW-1133">Transmembrane helix</keyword>
<keyword evidence="1" id="KW-0812">Transmembrane</keyword>
<accession>A0ABR0ACJ0</accession>
<gene>
    <name evidence="2" type="ORF">OUZ56_008288</name>
</gene>
<reference evidence="2 3" key="1">
    <citation type="journal article" date="2023" name="Nucleic Acids Res.">
        <title>The hologenome of Daphnia magna reveals possible DNA methylation and microbiome-mediated evolution of the host genome.</title>
        <authorList>
            <person name="Chaturvedi A."/>
            <person name="Li X."/>
            <person name="Dhandapani V."/>
            <person name="Marshall H."/>
            <person name="Kissane S."/>
            <person name="Cuenca-Cambronero M."/>
            <person name="Asole G."/>
            <person name="Calvet F."/>
            <person name="Ruiz-Romero M."/>
            <person name="Marangio P."/>
            <person name="Guigo R."/>
            <person name="Rago D."/>
            <person name="Mirbahai L."/>
            <person name="Eastwood N."/>
            <person name="Colbourne J.K."/>
            <person name="Zhou J."/>
            <person name="Mallon E."/>
            <person name="Orsini L."/>
        </authorList>
    </citation>
    <scope>NUCLEOTIDE SEQUENCE [LARGE SCALE GENOMIC DNA]</scope>
    <source>
        <strain evidence="2">LRV0_1</strain>
    </source>
</reference>
<evidence type="ECO:0000313" key="3">
    <source>
        <dbReference type="Proteomes" id="UP001234178"/>
    </source>
</evidence>
<dbReference type="EMBL" id="JAOYFB010000037">
    <property type="protein sequence ID" value="KAK4022842.1"/>
    <property type="molecule type" value="Genomic_DNA"/>
</dbReference>
<evidence type="ECO:0000256" key="1">
    <source>
        <dbReference type="SAM" id="Phobius"/>
    </source>
</evidence>
<sequence>MSLDTCENVDVMSPVCFVSSHTVPPAPLQKNKSQGLKGEREKKCRGERWVKKILFRVIPSCCVFLSSGVLFSCVYPDATATTSRAEINFFFSYSSHTHTQHTHTHTESEEAKKKC</sequence>
<proteinExistence type="predicted"/>
<comment type="caution">
    <text evidence="2">The sequence shown here is derived from an EMBL/GenBank/DDBJ whole genome shotgun (WGS) entry which is preliminary data.</text>
</comment>
<keyword evidence="1" id="KW-0472">Membrane</keyword>
<protein>
    <submittedName>
        <fullName evidence="2">Uncharacterized protein</fullName>
    </submittedName>
</protein>
<organism evidence="2 3">
    <name type="scientific">Daphnia magna</name>
    <dbReference type="NCBI Taxonomy" id="35525"/>
    <lineage>
        <taxon>Eukaryota</taxon>
        <taxon>Metazoa</taxon>
        <taxon>Ecdysozoa</taxon>
        <taxon>Arthropoda</taxon>
        <taxon>Crustacea</taxon>
        <taxon>Branchiopoda</taxon>
        <taxon>Diplostraca</taxon>
        <taxon>Cladocera</taxon>
        <taxon>Anomopoda</taxon>
        <taxon>Daphniidae</taxon>
        <taxon>Daphnia</taxon>
    </lineage>
</organism>
<keyword evidence="3" id="KW-1185">Reference proteome</keyword>
<evidence type="ECO:0000313" key="2">
    <source>
        <dbReference type="EMBL" id="KAK4022842.1"/>
    </source>
</evidence>
<feature type="transmembrane region" description="Helical" evidence="1">
    <location>
        <begin position="53"/>
        <end position="71"/>
    </location>
</feature>
<name>A0ABR0ACJ0_9CRUS</name>
<dbReference type="Proteomes" id="UP001234178">
    <property type="component" value="Unassembled WGS sequence"/>
</dbReference>